<reference evidence="1 2" key="1">
    <citation type="submission" date="2019-08" db="EMBL/GenBank/DDBJ databases">
        <authorList>
            <person name="Peeters C."/>
        </authorList>
    </citation>
    <scope>NUCLEOTIDE SEQUENCE [LARGE SCALE GENOMIC DNA]</scope>
    <source>
        <strain evidence="1 2">LMG 31114</strain>
    </source>
</reference>
<sequence length="275" mass="29976">MSNVGDTNQSGLVEDIKQVSEWLGQPLNAGASANHLEALGADTVRQLARVFTGLKGIEQYGPGIREAFEEFMPVKLLLKWTNGFFVCTQKLDAIPDTSSPEGKRQTEKLVQLRDVVVQTLKQSIAVFSQDLSLGQTRRIMPCETGVVEVLFDGHWRDGVPELMAIAEFGRDNKLKKVHGYSGDELRRFRDMGEFKTAIFSTFGVTPKIEPAPLVAEWQMNSEQPPIASPHAPATSRLEQFVQGLSTTGANHAGISQVGVSMPSASTTAPLLASTH</sequence>
<dbReference type="Proteomes" id="UP000366945">
    <property type="component" value="Unassembled WGS sequence"/>
</dbReference>
<name>A0A5E4T3A5_9BURK</name>
<dbReference type="GeneID" id="300403265"/>
<keyword evidence="2" id="KW-1185">Reference proteome</keyword>
<protein>
    <submittedName>
        <fullName evidence="1">Uncharacterized protein</fullName>
    </submittedName>
</protein>
<dbReference type="AlphaFoldDB" id="A0A5E4T3A5"/>
<gene>
    <name evidence="1" type="ORF">PPN31114_01209</name>
</gene>
<evidence type="ECO:0000313" key="2">
    <source>
        <dbReference type="Proteomes" id="UP000366945"/>
    </source>
</evidence>
<organism evidence="1 2">
    <name type="scientific">Pandoraea pneumonica</name>
    <dbReference type="NCBI Taxonomy" id="2508299"/>
    <lineage>
        <taxon>Bacteria</taxon>
        <taxon>Pseudomonadati</taxon>
        <taxon>Pseudomonadota</taxon>
        <taxon>Betaproteobacteria</taxon>
        <taxon>Burkholderiales</taxon>
        <taxon>Burkholderiaceae</taxon>
        <taxon>Pandoraea</taxon>
    </lineage>
</organism>
<dbReference type="EMBL" id="CABPSK010000001">
    <property type="protein sequence ID" value="VVD82626.1"/>
    <property type="molecule type" value="Genomic_DNA"/>
</dbReference>
<dbReference type="RefSeq" id="WP_150678525.1">
    <property type="nucleotide sequence ID" value="NZ_CABPSK010000001.1"/>
</dbReference>
<accession>A0A5E4T3A5</accession>
<evidence type="ECO:0000313" key="1">
    <source>
        <dbReference type="EMBL" id="VVD82626.1"/>
    </source>
</evidence>
<proteinExistence type="predicted"/>
<dbReference type="OrthoDB" id="4235777at2"/>